<dbReference type="EMBL" id="FNLF01000002">
    <property type="protein sequence ID" value="SDQ60756.1"/>
    <property type="molecule type" value="Genomic_DNA"/>
</dbReference>
<proteinExistence type="predicted"/>
<gene>
    <name evidence="2" type="ORF">SAMN04489765_1089</name>
</gene>
<dbReference type="STRING" id="47312.SAMN04489765_1089"/>
<evidence type="ECO:0000256" key="1">
    <source>
        <dbReference type="SAM" id="MobiDB-lite"/>
    </source>
</evidence>
<dbReference type="Proteomes" id="UP000183053">
    <property type="component" value="Unassembled WGS sequence"/>
</dbReference>
<dbReference type="OrthoDB" id="9796999at2"/>
<organism evidence="2 3">
    <name type="scientific">Tsukamurella pulmonis</name>
    <dbReference type="NCBI Taxonomy" id="47312"/>
    <lineage>
        <taxon>Bacteria</taxon>
        <taxon>Bacillati</taxon>
        <taxon>Actinomycetota</taxon>
        <taxon>Actinomycetes</taxon>
        <taxon>Mycobacteriales</taxon>
        <taxon>Tsukamurellaceae</taxon>
        <taxon>Tsukamurella</taxon>
    </lineage>
</organism>
<protein>
    <submittedName>
        <fullName evidence="2">Uncharacterized conserved protein YdeI, YjbR/CyaY-like superfamily, DUF1801 family</fullName>
    </submittedName>
</protein>
<feature type="region of interest" description="Disordered" evidence="1">
    <location>
        <begin position="215"/>
        <end position="243"/>
    </location>
</feature>
<dbReference type="RefSeq" id="WP_082756645.1">
    <property type="nucleotide sequence ID" value="NZ_FNLF01000002.1"/>
</dbReference>
<reference evidence="3" key="1">
    <citation type="submission" date="2016-10" db="EMBL/GenBank/DDBJ databases">
        <authorList>
            <person name="Varghese N."/>
            <person name="Submissions S."/>
        </authorList>
    </citation>
    <scope>NUCLEOTIDE SEQUENCE [LARGE SCALE GENOMIC DNA]</scope>
    <source>
        <strain evidence="3">DSM 44142</strain>
    </source>
</reference>
<keyword evidence="3" id="KW-1185">Reference proteome</keyword>
<evidence type="ECO:0000313" key="3">
    <source>
        <dbReference type="Proteomes" id="UP000183053"/>
    </source>
</evidence>
<sequence>MDVLEFVTVGEWERWLESNHADATEAWLRIARRNSAVPGLTIEDALDGALCFGWIDGQRKSNDADSFLQRYSPRRRTSSWSRINVDKFETLAAAGRVRPAGFAQRDAARADGRWDAAYASQRIAETPSDLAAALAEVPGAAAAFEAMSRSDRYAVILTLLKARTPQRRAELVVRAVADLGAAALAADPAGRLLPPLAAPVEVAVLDLDPGARRRFPDEPDLHLARPGGIGEGGPRVGDNGHDA</sequence>
<dbReference type="Pfam" id="PF13376">
    <property type="entry name" value="OmdA"/>
    <property type="match status" value="1"/>
</dbReference>
<name>A0A1H1CAT5_9ACTN</name>
<accession>A0A1H1CAT5</accession>
<dbReference type="AlphaFoldDB" id="A0A1H1CAT5"/>
<evidence type="ECO:0000313" key="2">
    <source>
        <dbReference type="EMBL" id="SDQ60756.1"/>
    </source>
</evidence>